<evidence type="ECO:0000313" key="10">
    <source>
        <dbReference type="EMBL" id="MCG6504895.1"/>
    </source>
</evidence>
<dbReference type="PANTHER" id="PTHR30469">
    <property type="entry name" value="MULTIDRUG RESISTANCE PROTEIN MDTA"/>
    <property type="match status" value="1"/>
</dbReference>
<dbReference type="Gene3D" id="6.10.140.1990">
    <property type="match status" value="1"/>
</dbReference>
<feature type="coiled-coil region" evidence="5">
    <location>
        <begin position="98"/>
        <end position="132"/>
    </location>
</feature>
<dbReference type="Gene3D" id="2.40.420.20">
    <property type="match status" value="1"/>
</dbReference>
<sequence>MKKTVKILIAAAILGAAGWGIYHYTRPKESVSYITEPVTRGTLSQTVSASGEISSSHLVDVGAQVSGQVKKMHVKIGDVVKKGDLIAEIDNVTQTNDLNTRKAQLQSYQAQLESAQVALKIAQRKYNRYRSLASEDAVSREEFEATEDALATSRAKIKELQSSINQTKIAINTAEKDLGHTRITSPADGTVVAIIVEEGQTVNSSQTAPTIVQIADLSTMTNKMQIAEGDATKVKAGQKISFTILSEPDTPRTGTLDSVDPGLTTMSKGSYSRTTDTTESAVYYYARATIPNEDGKLAIGMTTQNTIEIARAENVLMAPSTAIKQKDGKKTVRVLNAQNQPEDREVQTGMRDAMHTEIKSGLKEGEKVIISSLSASEEQEQVEAEAVRMNSGPPR</sequence>
<protein>
    <submittedName>
        <fullName evidence="10">Efflux RND transporter periplasmic adaptor subunit</fullName>
    </submittedName>
</protein>
<dbReference type="Gene3D" id="2.40.30.170">
    <property type="match status" value="1"/>
</dbReference>
<feature type="domain" description="Multidrug resistance protein MdtA-like barrel-sandwich hybrid" evidence="8">
    <location>
        <begin position="59"/>
        <end position="212"/>
    </location>
</feature>
<feature type="domain" description="Multidrug resistance protein MdtA-like C-terminal permuted SH3" evidence="9">
    <location>
        <begin position="314"/>
        <end position="373"/>
    </location>
</feature>
<dbReference type="Pfam" id="PF25967">
    <property type="entry name" value="RND-MFP_C"/>
    <property type="match status" value="1"/>
</dbReference>
<comment type="caution">
    <text evidence="10">The sequence shown here is derived from an EMBL/GenBank/DDBJ whole genome shotgun (WGS) entry which is preliminary data.</text>
</comment>
<evidence type="ECO:0000259" key="8">
    <source>
        <dbReference type="Pfam" id="PF25917"/>
    </source>
</evidence>
<dbReference type="Gene3D" id="2.40.50.100">
    <property type="match status" value="1"/>
</dbReference>
<proteinExistence type="inferred from homology"/>
<dbReference type="InterPro" id="IPR006143">
    <property type="entry name" value="RND_pump_MFP"/>
</dbReference>
<evidence type="ECO:0000259" key="7">
    <source>
        <dbReference type="Pfam" id="PF25876"/>
    </source>
</evidence>
<evidence type="ECO:0000256" key="4">
    <source>
        <dbReference type="ARBA" id="ARBA00023054"/>
    </source>
</evidence>
<dbReference type="Proteomes" id="UP001298424">
    <property type="component" value="Unassembled WGS sequence"/>
</dbReference>
<evidence type="ECO:0000256" key="5">
    <source>
        <dbReference type="SAM" id="Coils"/>
    </source>
</evidence>
<evidence type="ECO:0000256" key="2">
    <source>
        <dbReference type="ARBA" id="ARBA00009477"/>
    </source>
</evidence>
<dbReference type="SUPFAM" id="SSF111369">
    <property type="entry name" value="HlyD-like secretion proteins"/>
    <property type="match status" value="1"/>
</dbReference>
<dbReference type="EMBL" id="JAKOOW010000037">
    <property type="protein sequence ID" value="MCG6504895.1"/>
    <property type="molecule type" value="Genomic_DNA"/>
</dbReference>
<dbReference type="NCBIfam" id="TIGR01730">
    <property type="entry name" value="RND_mfp"/>
    <property type="match status" value="1"/>
</dbReference>
<accession>A0ABS9NQW5</accession>
<dbReference type="Pfam" id="PF25917">
    <property type="entry name" value="BSH_RND"/>
    <property type="match status" value="1"/>
</dbReference>
<dbReference type="Pfam" id="PF25876">
    <property type="entry name" value="HH_MFP_RND"/>
    <property type="match status" value="1"/>
</dbReference>
<evidence type="ECO:0000256" key="3">
    <source>
        <dbReference type="ARBA" id="ARBA00022448"/>
    </source>
</evidence>
<reference evidence="10 11" key="1">
    <citation type="submission" date="2022-02" db="EMBL/GenBank/DDBJ databases">
        <title>Genome sequence data of Kingella unionensis sp. nov. strain CICC 24913 (CCUG 75125).</title>
        <authorList>
            <person name="Xiao M."/>
        </authorList>
    </citation>
    <scope>NUCLEOTIDE SEQUENCE [LARGE SCALE GENOMIC DNA]</scope>
    <source>
        <strain evidence="10 11">CICC 24913</strain>
    </source>
</reference>
<comment type="similarity">
    <text evidence="2">Belongs to the membrane fusion protein (MFP) (TC 8.A.1) family.</text>
</comment>
<evidence type="ECO:0000256" key="1">
    <source>
        <dbReference type="ARBA" id="ARBA00004196"/>
    </source>
</evidence>
<gene>
    <name evidence="10" type="ORF">MB824_10355</name>
</gene>
<feature type="domain" description="Multidrug resistance protein MdtA-like alpha-helical hairpin" evidence="7">
    <location>
        <begin position="104"/>
        <end position="179"/>
    </location>
</feature>
<evidence type="ECO:0000313" key="11">
    <source>
        <dbReference type="Proteomes" id="UP001298424"/>
    </source>
</evidence>
<evidence type="ECO:0000259" key="9">
    <source>
        <dbReference type="Pfam" id="PF25967"/>
    </source>
</evidence>
<dbReference type="InterPro" id="IPR058625">
    <property type="entry name" value="MdtA-like_BSH"/>
</dbReference>
<dbReference type="PANTHER" id="PTHR30469:SF33">
    <property type="entry name" value="SLR1207 PROTEIN"/>
    <property type="match status" value="1"/>
</dbReference>
<dbReference type="InterPro" id="IPR058624">
    <property type="entry name" value="MdtA-like_HH"/>
</dbReference>
<comment type="subcellular location">
    <subcellularLocation>
        <location evidence="1">Cell envelope</location>
    </subcellularLocation>
</comment>
<evidence type="ECO:0000256" key="6">
    <source>
        <dbReference type="SAM" id="MobiDB-lite"/>
    </source>
</evidence>
<name>A0ABS9NQW5_9NEIS</name>
<keyword evidence="4 5" id="KW-0175">Coiled coil</keyword>
<organism evidence="10 11">
    <name type="scientific">Kingella pumchi</name>
    <dbReference type="NCBI Taxonomy" id="2779506"/>
    <lineage>
        <taxon>Bacteria</taxon>
        <taxon>Pseudomonadati</taxon>
        <taxon>Pseudomonadota</taxon>
        <taxon>Betaproteobacteria</taxon>
        <taxon>Neisseriales</taxon>
        <taxon>Neisseriaceae</taxon>
        <taxon>Kingella</taxon>
    </lineage>
</organism>
<keyword evidence="11" id="KW-1185">Reference proteome</keyword>
<dbReference type="InterPro" id="IPR030190">
    <property type="entry name" value="MacA_alpha-hairpin_sf"/>
</dbReference>
<dbReference type="RefSeq" id="WP_238748451.1">
    <property type="nucleotide sequence ID" value="NZ_JAKOOW010000037.1"/>
</dbReference>
<keyword evidence="3" id="KW-0813">Transport</keyword>
<feature type="region of interest" description="Disordered" evidence="6">
    <location>
        <begin position="373"/>
        <end position="395"/>
    </location>
</feature>
<dbReference type="InterPro" id="IPR058627">
    <property type="entry name" value="MdtA-like_C"/>
</dbReference>